<sequence>MGGFFSRNRSLDLDPDMGKPNPANLEQLFTPDARLPVRPLWRGPVTELHTLLIDFPPVDSYRLACIEHLKGCDGKPYHECLVVQFEALDSPSVRWMRLDRFINADSSPSSSTPQSGDVCDRLCQAEHLPPPSRTRPSATRTSTSSSSSPESISNVFKDFLAEDKARVALAREDLFDPDRSTYELCQKATYIDKSLAPTLRTVLDLLNVIEEHYPEYKLIGRACFWFASTVWEVIVDCHSPSEIEKGPAVKKKGRPFPAFPHKMSVSFSDNKREVRERWVQSPSILTPMGEFFYEESTDAIFFQRGQGCFFVQPIVGEAVPLGLDAPGVFQGLREGFISKVVTGEGNYVMMLSVRNRSIELRKPSLLYSLSIDFTSPSEAAECFSYILQYASTLSSAPLSKTFRVTMWESCQAWLTFRDPLLMGVRIRVRLVLLWCQASYSLESA</sequence>
<name>A0A067PFV1_9AGAM</name>
<evidence type="ECO:0000313" key="2">
    <source>
        <dbReference type="EMBL" id="KDQ52725.1"/>
    </source>
</evidence>
<protein>
    <submittedName>
        <fullName evidence="2">Uncharacterized protein</fullName>
    </submittedName>
</protein>
<feature type="region of interest" description="Disordered" evidence="1">
    <location>
        <begin position="127"/>
        <end position="151"/>
    </location>
</feature>
<dbReference type="Proteomes" id="UP000027265">
    <property type="component" value="Unassembled WGS sequence"/>
</dbReference>
<dbReference type="InParanoid" id="A0A067PFV1"/>
<feature type="compositionally biased region" description="Low complexity" evidence="1">
    <location>
        <begin position="134"/>
        <end position="151"/>
    </location>
</feature>
<keyword evidence="3" id="KW-1185">Reference proteome</keyword>
<evidence type="ECO:0000256" key="1">
    <source>
        <dbReference type="SAM" id="MobiDB-lite"/>
    </source>
</evidence>
<gene>
    <name evidence="2" type="ORF">JAAARDRAFT_61759</name>
</gene>
<organism evidence="2 3">
    <name type="scientific">Jaapia argillacea MUCL 33604</name>
    <dbReference type="NCBI Taxonomy" id="933084"/>
    <lineage>
        <taxon>Eukaryota</taxon>
        <taxon>Fungi</taxon>
        <taxon>Dikarya</taxon>
        <taxon>Basidiomycota</taxon>
        <taxon>Agaricomycotina</taxon>
        <taxon>Agaricomycetes</taxon>
        <taxon>Agaricomycetidae</taxon>
        <taxon>Jaapiales</taxon>
        <taxon>Jaapiaceae</taxon>
        <taxon>Jaapia</taxon>
    </lineage>
</organism>
<dbReference type="AlphaFoldDB" id="A0A067PFV1"/>
<dbReference type="OrthoDB" id="3200706at2759"/>
<dbReference type="HOGENOM" id="CLU_616859_0_0_1"/>
<proteinExistence type="predicted"/>
<dbReference type="EMBL" id="KL197738">
    <property type="protein sequence ID" value="KDQ52725.1"/>
    <property type="molecule type" value="Genomic_DNA"/>
</dbReference>
<reference evidence="3" key="1">
    <citation type="journal article" date="2014" name="Proc. Natl. Acad. Sci. U.S.A.">
        <title>Extensive sampling of basidiomycete genomes demonstrates inadequacy of the white-rot/brown-rot paradigm for wood decay fungi.</title>
        <authorList>
            <person name="Riley R."/>
            <person name="Salamov A.A."/>
            <person name="Brown D.W."/>
            <person name="Nagy L.G."/>
            <person name="Floudas D."/>
            <person name="Held B.W."/>
            <person name="Levasseur A."/>
            <person name="Lombard V."/>
            <person name="Morin E."/>
            <person name="Otillar R."/>
            <person name="Lindquist E.A."/>
            <person name="Sun H."/>
            <person name="LaButti K.M."/>
            <person name="Schmutz J."/>
            <person name="Jabbour D."/>
            <person name="Luo H."/>
            <person name="Baker S.E."/>
            <person name="Pisabarro A.G."/>
            <person name="Walton J.D."/>
            <person name="Blanchette R.A."/>
            <person name="Henrissat B."/>
            <person name="Martin F."/>
            <person name="Cullen D."/>
            <person name="Hibbett D.S."/>
            <person name="Grigoriev I.V."/>
        </authorList>
    </citation>
    <scope>NUCLEOTIDE SEQUENCE [LARGE SCALE GENOMIC DNA]</scope>
    <source>
        <strain evidence="3">MUCL 33604</strain>
    </source>
</reference>
<accession>A0A067PFV1</accession>
<evidence type="ECO:0000313" key="3">
    <source>
        <dbReference type="Proteomes" id="UP000027265"/>
    </source>
</evidence>